<reference evidence="2" key="1">
    <citation type="submission" date="2018-05" db="EMBL/GenBank/DDBJ databases">
        <authorList>
            <person name="Lanie J.A."/>
            <person name="Ng W.-L."/>
            <person name="Kazmierczak K.M."/>
            <person name="Andrzejewski T.M."/>
            <person name="Davidsen T.M."/>
            <person name="Wayne K.J."/>
            <person name="Tettelin H."/>
            <person name="Glass J.I."/>
            <person name="Rusch D."/>
            <person name="Podicherti R."/>
            <person name="Tsui H.-C.T."/>
            <person name="Winkler M.E."/>
        </authorList>
    </citation>
    <scope>NUCLEOTIDE SEQUENCE</scope>
</reference>
<dbReference type="AlphaFoldDB" id="A0A381QA00"/>
<evidence type="ECO:0000259" key="1">
    <source>
        <dbReference type="Pfam" id="PF13709"/>
    </source>
</evidence>
<dbReference type="Pfam" id="PF13709">
    <property type="entry name" value="DUF4159"/>
    <property type="match status" value="1"/>
</dbReference>
<organism evidence="2">
    <name type="scientific">marine metagenome</name>
    <dbReference type="NCBI Taxonomy" id="408172"/>
    <lineage>
        <taxon>unclassified sequences</taxon>
        <taxon>metagenomes</taxon>
        <taxon>ecological metagenomes</taxon>
    </lineage>
</organism>
<feature type="domain" description="DUF4159" evidence="1">
    <location>
        <begin position="21"/>
        <end position="212"/>
    </location>
</feature>
<protein>
    <recommendedName>
        <fullName evidence="1">DUF4159 domain-containing protein</fullName>
    </recommendedName>
</protein>
<accession>A0A381QA00</accession>
<proteinExistence type="predicted"/>
<name>A0A381QA00_9ZZZZ</name>
<dbReference type="InterPro" id="IPR025297">
    <property type="entry name" value="DUF4159"/>
</dbReference>
<sequence>MVKKSIFIFSLLSILSAQKFTIARIHYNGGGDWYSDPSSLPNLLEFIQTHTPMSVNPQEVRLKLTDADAGYYPYLYLTGHGNIRFTNDEVIALRSMLMNGAFLHADDNYGMDQSFRREMKRVFPNKDFIPLPHTHSIFSSYFIMKSGLPKVHEHDNNPPQALGLFDNEKLIVLYTFESDLGDGWEDASVHKDSWTIREAALKMGTNIIYFALTQ</sequence>
<evidence type="ECO:0000313" key="2">
    <source>
        <dbReference type="EMBL" id="SUZ75674.1"/>
    </source>
</evidence>
<dbReference type="EMBL" id="UINC01001254">
    <property type="protein sequence ID" value="SUZ75674.1"/>
    <property type="molecule type" value="Genomic_DNA"/>
</dbReference>
<dbReference type="Gene3D" id="3.40.50.12140">
    <property type="entry name" value="Domain of unknown function DUF4159"/>
    <property type="match status" value="1"/>
</dbReference>
<gene>
    <name evidence="2" type="ORF">METZ01_LOCUS28528</name>
</gene>